<evidence type="ECO:0000256" key="10">
    <source>
        <dbReference type="SAM" id="Phobius"/>
    </source>
</evidence>
<evidence type="ECO:0000256" key="1">
    <source>
        <dbReference type="ARBA" id="ARBA00002494"/>
    </source>
</evidence>
<protein>
    <recommendedName>
        <fullName evidence="2">Cytochrome bc1 complex Rieske iron-sulfur subunit</fullName>
    </recommendedName>
    <alternativeName>
        <fullName evidence="8">Cytochrome bc1 reductase complex subunit QcrA</fullName>
    </alternativeName>
</protein>
<feature type="transmembrane region" description="Helical" evidence="10">
    <location>
        <begin position="14"/>
        <end position="37"/>
    </location>
</feature>
<dbReference type="AlphaFoldDB" id="A0A6J4RXF0"/>
<dbReference type="Gene3D" id="2.102.10.10">
    <property type="entry name" value="Rieske [2Fe-2S] iron-sulphur domain"/>
    <property type="match status" value="1"/>
</dbReference>
<dbReference type="PANTHER" id="PTHR10134">
    <property type="entry name" value="CYTOCHROME B-C1 COMPLEX SUBUNIT RIESKE, MITOCHONDRIAL"/>
    <property type="match status" value="1"/>
</dbReference>
<dbReference type="PRINTS" id="PR00162">
    <property type="entry name" value="RIESKE"/>
</dbReference>
<dbReference type="EMBL" id="CADCVH010000118">
    <property type="protein sequence ID" value="CAA9477715.1"/>
    <property type="molecule type" value="Genomic_DNA"/>
</dbReference>
<evidence type="ECO:0000256" key="3">
    <source>
        <dbReference type="ARBA" id="ARBA00022714"/>
    </source>
</evidence>
<keyword evidence="10" id="KW-0472">Membrane</keyword>
<dbReference type="InterPro" id="IPR017941">
    <property type="entry name" value="Rieske_2Fe-2S"/>
</dbReference>
<gene>
    <name evidence="12" type="ORF">AVDCRST_MAG02-4605</name>
</gene>
<evidence type="ECO:0000256" key="5">
    <source>
        <dbReference type="ARBA" id="ARBA00023004"/>
    </source>
</evidence>
<proteinExistence type="predicted"/>
<comment type="function">
    <text evidence="1">Iron-sulfur subunit of the cytochrome bc1 complex, an essential component of the respiratory electron transport chain required for ATP synthesis. The bc1 complex catalyzes the oxidation of menaquinol and the reduction of cytochrome c in the respiratory chain. The bc1 complex operates through a Q-cycle mechanism that couples electron transfer to generation of the proton gradient that drives ATP synthesis.</text>
</comment>
<name>A0A6J4RXF0_9ACTN</name>
<dbReference type="InterPro" id="IPR036922">
    <property type="entry name" value="Rieske_2Fe-2S_sf"/>
</dbReference>
<dbReference type="GO" id="GO:0051537">
    <property type="term" value="F:2 iron, 2 sulfur cluster binding"/>
    <property type="evidence" value="ECO:0007669"/>
    <property type="project" value="UniProtKB-KW"/>
</dbReference>
<keyword evidence="3" id="KW-0001">2Fe-2S</keyword>
<evidence type="ECO:0000259" key="11">
    <source>
        <dbReference type="PROSITE" id="PS51296"/>
    </source>
</evidence>
<dbReference type="GO" id="GO:0046872">
    <property type="term" value="F:metal ion binding"/>
    <property type="evidence" value="ECO:0007669"/>
    <property type="project" value="UniProtKB-KW"/>
</dbReference>
<keyword evidence="5" id="KW-0408">Iron</keyword>
<dbReference type="GO" id="GO:0004497">
    <property type="term" value="F:monooxygenase activity"/>
    <property type="evidence" value="ECO:0007669"/>
    <property type="project" value="UniProtKB-ARBA"/>
</dbReference>
<dbReference type="InterPro" id="IPR014349">
    <property type="entry name" value="Rieske_Fe-S_prot"/>
</dbReference>
<evidence type="ECO:0000256" key="2">
    <source>
        <dbReference type="ARBA" id="ARBA00015816"/>
    </source>
</evidence>
<evidence type="ECO:0000256" key="8">
    <source>
        <dbReference type="ARBA" id="ARBA00029586"/>
    </source>
</evidence>
<keyword evidence="7" id="KW-1015">Disulfide bond</keyword>
<evidence type="ECO:0000256" key="4">
    <source>
        <dbReference type="ARBA" id="ARBA00022723"/>
    </source>
</evidence>
<evidence type="ECO:0000256" key="7">
    <source>
        <dbReference type="ARBA" id="ARBA00023157"/>
    </source>
</evidence>
<organism evidence="12">
    <name type="scientific">uncultured Rubrobacteraceae bacterium</name>
    <dbReference type="NCBI Taxonomy" id="349277"/>
    <lineage>
        <taxon>Bacteria</taxon>
        <taxon>Bacillati</taxon>
        <taxon>Actinomycetota</taxon>
        <taxon>Rubrobacteria</taxon>
        <taxon>Rubrobacterales</taxon>
        <taxon>Rubrobacteraceae</taxon>
        <taxon>environmental samples</taxon>
    </lineage>
</organism>
<reference evidence="12" key="1">
    <citation type="submission" date="2020-02" db="EMBL/GenBank/DDBJ databases">
        <authorList>
            <person name="Meier V. D."/>
        </authorList>
    </citation>
    <scope>NUCLEOTIDE SEQUENCE</scope>
    <source>
        <strain evidence="12">AVDCRST_MAG02</strain>
    </source>
</reference>
<dbReference type="SUPFAM" id="SSF50022">
    <property type="entry name" value="ISP domain"/>
    <property type="match status" value="1"/>
</dbReference>
<keyword evidence="10" id="KW-0812">Transmembrane</keyword>
<dbReference type="CDD" id="cd03467">
    <property type="entry name" value="Rieske"/>
    <property type="match status" value="1"/>
</dbReference>
<sequence>MAELQKDPITRGDFLGFGILGAISGAILTIPPVAFVLSPVIKTNVLGQTDIDQGWQRVATIKDLKELKPGTPDVFEVEFPIEQVYSDKEIQEKFPDSQKSQSDFTVRHAVWISWKAPVKQQGTQGSGGDILGEPEKPAIVDQKSSGFTQSERDEIRGQLNILSNSCAHLGCPVRWFPDKHEFLCPCHGGLYDINGGYVGGPPPRGMYNYTQAEVREDGTLYIKHGYDIEPGLNKQQPYVV</sequence>
<evidence type="ECO:0000313" key="12">
    <source>
        <dbReference type="EMBL" id="CAA9477715.1"/>
    </source>
</evidence>
<evidence type="ECO:0000256" key="9">
    <source>
        <dbReference type="ARBA" id="ARBA00034078"/>
    </source>
</evidence>
<dbReference type="GO" id="GO:0016020">
    <property type="term" value="C:membrane"/>
    <property type="evidence" value="ECO:0007669"/>
    <property type="project" value="InterPro"/>
</dbReference>
<keyword evidence="10" id="KW-1133">Transmembrane helix</keyword>
<dbReference type="InterPro" id="IPR005805">
    <property type="entry name" value="Rieske_Fe-S_prot_C"/>
</dbReference>
<keyword evidence="4" id="KW-0479">Metal-binding</keyword>
<dbReference type="GO" id="GO:0016705">
    <property type="term" value="F:oxidoreductase activity, acting on paired donors, with incorporation or reduction of molecular oxygen"/>
    <property type="evidence" value="ECO:0007669"/>
    <property type="project" value="UniProtKB-ARBA"/>
</dbReference>
<dbReference type="PROSITE" id="PS51296">
    <property type="entry name" value="RIESKE"/>
    <property type="match status" value="1"/>
</dbReference>
<comment type="cofactor">
    <cofactor evidence="9">
        <name>[2Fe-2S] cluster</name>
        <dbReference type="ChEBI" id="CHEBI:190135"/>
    </cofactor>
</comment>
<accession>A0A6J4RXF0</accession>
<dbReference type="Pfam" id="PF00355">
    <property type="entry name" value="Rieske"/>
    <property type="match status" value="1"/>
</dbReference>
<feature type="domain" description="Rieske" evidence="11">
    <location>
        <begin position="157"/>
        <end position="220"/>
    </location>
</feature>
<keyword evidence="6" id="KW-0411">Iron-sulfur</keyword>
<evidence type="ECO:0000256" key="6">
    <source>
        <dbReference type="ARBA" id="ARBA00023014"/>
    </source>
</evidence>